<dbReference type="AlphaFoldDB" id="A0A4Y2TG35"/>
<name>A0A4Y2TG35_ARAVE</name>
<comment type="caution">
    <text evidence="1">The sequence shown here is derived from an EMBL/GenBank/DDBJ whole genome shotgun (WGS) entry which is preliminary data.</text>
</comment>
<protein>
    <submittedName>
        <fullName evidence="1">Uncharacterized protein</fullName>
    </submittedName>
</protein>
<accession>A0A4Y2TG35</accession>
<keyword evidence="2" id="KW-1185">Reference proteome</keyword>
<sequence>MIPENATLFSIFLQGKRIREKTPCDVTACRREYLRTAPKFRRASFNRLGSPWSANAFGVPPAVRAGVLSAIEGAVMQIRELSPDAKPQSYWETRHPDLVGTHVVTNVVYGGEVYASVNLVAKKQSYLQEIKAEVAATLSKEGAFDIDAQGKMEMLAQNVSNKAKMEIDYYGTVPLDDVPTTIEGLRNLVAKFRDQVQRVNNGVGVAICAGFRPLSDFNDKYTFLKNK</sequence>
<dbReference type="EMBL" id="BGPR01027516">
    <property type="protein sequence ID" value="GBN98075.1"/>
    <property type="molecule type" value="Genomic_DNA"/>
</dbReference>
<gene>
    <name evidence="1" type="ORF">AVEN_269144_1</name>
</gene>
<evidence type="ECO:0000313" key="1">
    <source>
        <dbReference type="EMBL" id="GBN98075.1"/>
    </source>
</evidence>
<proteinExistence type="predicted"/>
<dbReference type="Proteomes" id="UP000499080">
    <property type="component" value="Unassembled WGS sequence"/>
</dbReference>
<organism evidence="1 2">
    <name type="scientific">Araneus ventricosus</name>
    <name type="common">Orbweaver spider</name>
    <name type="synonym">Epeira ventricosa</name>
    <dbReference type="NCBI Taxonomy" id="182803"/>
    <lineage>
        <taxon>Eukaryota</taxon>
        <taxon>Metazoa</taxon>
        <taxon>Ecdysozoa</taxon>
        <taxon>Arthropoda</taxon>
        <taxon>Chelicerata</taxon>
        <taxon>Arachnida</taxon>
        <taxon>Araneae</taxon>
        <taxon>Araneomorphae</taxon>
        <taxon>Entelegynae</taxon>
        <taxon>Araneoidea</taxon>
        <taxon>Araneidae</taxon>
        <taxon>Araneus</taxon>
    </lineage>
</organism>
<reference evidence="1 2" key="1">
    <citation type="journal article" date="2019" name="Sci. Rep.">
        <title>Orb-weaving spider Araneus ventricosus genome elucidates the spidroin gene catalogue.</title>
        <authorList>
            <person name="Kono N."/>
            <person name="Nakamura H."/>
            <person name="Ohtoshi R."/>
            <person name="Moran D.A.P."/>
            <person name="Shinohara A."/>
            <person name="Yoshida Y."/>
            <person name="Fujiwara M."/>
            <person name="Mori M."/>
            <person name="Tomita M."/>
            <person name="Arakawa K."/>
        </authorList>
    </citation>
    <scope>NUCLEOTIDE SEQUENCE [LARGE SCALE GENOMIC DNA]</scope>
</reference>
<evidence type="ECO:0000313" key="2">
    <source>
        <dbReference type="Proteomes" id="UP000499080"/>
    </source>
</evidence>